<dbReference type="Proteomes" id="UP000225706">
    <property type="component" value="Unassembled WGS sequence"/>
</dbReference>
<dbReference type="Gene3D" id="3.60.10.10">
    <property type="entry name" value="Endonuclease/exonuclease/phosphatase"/>
    <property type="match status" value="1"/>
</dbReference>
<keyword evidence="3" id="KW-1185">Reference proteome</keyword>
<dbReference type="InterPro" id="IPR000477">
    <property type="entry name" value="RT_dom"/>
</dbReference>
<dbReference type="AlphaFoldDB" id="A0A2B4S5F4"/>
<reference evidence="3" key="1">
    <citation type="journal article" date="2017" name="bioRxiv">
        <title>Comparative analysis of the genomes of Stylophora pistillata and Acropora digitifera provides evidence for extensive differences between species of corals.</title>
        <authorList>
            <person name="Voolstra C.R."/>
            <person name="Li Y."/>
            <person name="Liew Y.J."/>
            <person name="Baumgarten S."/>
            <person name="Zoccola D."/>
            <person name="Flot J.-F."/>
            <person name="Tambutte S."/>
            <person name="Allemand D."/>
            <person name="Aranda M."/>
        </authorList>
    </citation>
    <scope>NUCLEOTIDE SEQUENCE [LARGE SCALE GENOMIC DNA]</scope>
</reference>
<name>A0A2B4S5F4_STYPI</name>
<proteinExistence type="predicted"/>
<dbReference type="EMBL" id="LSMT01000171">
    <property type="protein sequence ID" value="PFX24626.1"/>
    <property type="molecule type" value="Genomic_DNA"/>
</dbReference>
<gene>
    <name evidence="2" type="primary">pol</name>
    <name evidence="2" type="ORF">AWC38_SpisGene10773</name>
</gene>
<dbReference type="OrthoDB" id="5987902at2759"/>
<dbReference type="SUPFAM" id="SSF56672">
    <property type="entry name" value="DNA/RNA polymerases"/>
    <property type="match status" value="1"/>
</dbReference>
<keyword evidence="2" id="KW-0548">Nucleotidyltransferase</keyword>
<keyword evidence="2" id="KW-0808">Transferase</keyword>
<dbReference type="GO" id="GO:0003964">
    <property type="term" value="F:RNA-directed DNA polymerase activity"/>
    <property type="evidence" value="ECO:0007669"/>
    <property type="project" value="UniProtKB-KW"/>
</dbReference>
<evidence type="ECO:0000259" key="1">
    <source>
        <dbReference type="Pfam" id="PF00078"/>
    </source>
</evidence>
<protein>
    <submittedName>
        <fullName evidence="2">RNA-directed DNA polymerase from mobile element jockey</fullName>
    </submittedName>
</protein>
<dbReference type="InterPro" id="IPR036691">
    <property type="entry name" value="Endo/exonu/phosph_ase_sf"/>
</dbReference>
<keyword evidence="2" id="KW-0695">RNA-directed DNA polymerase</keyword>
<dbReference type="Pfam" id="PF00078">
    <property type="entry name" value="RVT_1"/>
    <property type="match status" value="1"/>
</dbReference>
<dbReference type="PANTHER" id="PTHR47510">
    <property type="entry name" value="REVERSE TRANSCRIPTASE DOMAIN-CONTAINING PROTEIN"/>
    <property type="match status" value="1"/>
</dbReference>
<accession>A0A2B4S5F4</accession>
<comment type="caution">
    <text evidence="2">The sequence shown here is derived from an EMBL/GenBank/DDBJ whole genome shotgun (WGS) entry which is preliminary data.</text>
</comment>
<dbReference type="STRING" id="50429.A0A2B4S5F4"/>
<sequence>MSSKRPPNSPITFLEDIEKTFVDSLLLGMEVIIIGDLNFNLQGNCPDGRASSDFCATFNLTQMVKEPTRVTDKSQMLIDVVLTRNESIVNACEVMSSTISDHSLVCVTLKMKALKPRCTYITVRSYNNYTHTKFIEDMASIPFYIANIFDDLDDHVYVFNSLFLDVLNDHVPIKRVKIKSRPNPFISPEIRQLMRTRDDWHKRAIKTKDRLHWNTYRFFRQEVKREIKFAEMERVRTQLENSNGNSNSIWKVLNRCLPRKDQPLSTTEDQFSQANKFNKFYTSVGLSAALMAKTVAEEHNFHPFNQESNCCPINGSPQDVHCSLFEFQSVSEEEVGKIIRSLQSNKAPGLDKVTARVLKDSLPTTLSAITNLDKNTSFSSNTFAQVWKLAEVIPLVKSGDADQPSNKRPISLLPIMSKVCERAAHAQFVNFLDQNGKIAKIKNGSRKLHSTETALLYFADEILKNMDDKKVSVVVLLDMSKAFDSIRHDLMLSKLRSIGVFNAACHWFGSYLSQRNKVEYKYILLRNVSICLA</sequence>
<dbReference type="InterPro" id="IPR043502">
    <property type="entry name" value="DNA/RNA_pol_sf"/>
</dbReference>
<organism evidence="2 3">
    <name type="scientific">Stylophora pistillata</name>
    <name type="common">Smooth cauliflower coral</name>
    <dbReference type="NCBI Taxonomy" id="50429"/>
    <lineage>
        <taxon>Eukaryota</taxon>
        <taxon>Metazoa</taxon>
        <taxon>Cnidaria</taxon>
        <taxon>Anthozoa</taxon>
        <taxon>Hexacorallia</taxon>
        <taxon>Scleractinia</taxon>
        <taxon>Astrocoeniina</taxon>
        <taxon>Pocilloporidae</taxon>
        <taxon>Stylophora</taxon>
    </lineage>
</organism>
<dbReference type="SUPFAM" id="SSF56219">
    <property type="entry name" value="DNase I-like"/>
    <property type="match status" value="1"/>
</dbReference>
<evidence type="ECO:0000313" key="3">
    <source>
        <dbReference type="Proteomes" id="UP000225706"/>
    </source>
</evidence>
<dbReference type="PANTHER" id="PTHR47510:SF3">
    <property type="entry name" value="ENDO_EXONUCLEASE_PHOSPHATASE DOMAIN-CONTAINING PROTEIN"/>
    <property type="match status" value="1"/>
</dbReference>
<evidence type="ECO:0000313" key="2">
    <source>
        <dbReference type="EMBL" id="PFX24626.1"/>
    </source>
</evidence>
<feature type="domain" description="Reverse transcriptase" evidence="1">
    <location>
        <begin position="404"/>
        <end position="516"/>
    </location>
</feature>